<evidence type="ECO:0000259" key="1">
    <source>
        <dbReference type="Pfam" id="PF00501"/>
    </source>
</evidence>
<dbReference type="PANTHER" id="PTHR45527:SF1">
    <property type="entry name" value="FATTY ACID SYNTHASE"/>
    <property type="match status" value="1"/>
</dbReference>
<evidence type="ECO:0000259" key="2">
    <source>
        <dbReference type="Pfam" id="PF00668"/>
    </source>
</evidence>
<protein>
    <submittedName>
        <fullName evidence="3">Amino acid adenylation domain-containing protein</fullName>
    </submittedName>
</protein>
<dbReference type="InterPro" id="IPR000873">
    <property type="entry name" value="AMP-dep_synth/lig_dom"/>
</dbReference>
<comment type="caution">
    <text evidence="3">The sequence shown here is derived from an EMBL/GenBank/DDBJ whole genome shotgun (WGS) entry which is preliminary data.</text>
</comment>
<evidence type="ECO:0000313" key="3">
    <source>
        <dbReference type="EMBL" id="MBB1243605.1"/>
    </source>
</evidence>
<dbReference type="Gene3D" id="3.30.559.10">
    <property type="entry name" value="Chloramphenicol acetyltransferase-like domain"/>
    <property type="match status" value="1"/>
</dbReference>
<dbReference type="InterPro" id="IPR020845">
    <property type="entry name" value="AMP-binding_CS"/>
</dbReference>
<dbReference type="NCBIfam" id="TIGR01733">
    <property type="entry name" value="AA-adenyl-dom"/>
    <property type="match status" value="1"/>
</dbReference>
<dbReference type="Gene3D" id="3.30.300.30">
    <property type="match status" value="1"/>
</dbReference>
<feature type="non-terminal residue" evidence="3">
    <location>
        <position position="899"/>
    </location>
</feature>
<dbReference type="InterPro" id="IPR023213">
    <property type="entry name" value="CAT-like_dom_sf"/>
</dbReference>
<dbReference type="InterPro" id="IPR045851">
    <property type="entry name" value="AMP-bd_C_sf"/>
</dbReference>
<proteinExistence type="predicted"/>
<gene>
    <name evidence="3" type="ORF">GL263_08535</name>
</gene>
<sequence>MKQNGLADVLPLSPLQEGLLFQVGYDQDGVDVYNVQLVLELRGPLDVADLRTAVRALLRRHPNLRAGFWQQDLDQPVQFVPHEVVPPWRDLDLSALGEEQRQERTRRFIEEDRTTRFDPATPPLLRFGLLTLGADHHKLVLTTHHLLLDGWSLPLLLSELFALYERSGDERGLPTAPPYRAYLAWLADRDLPAARAAWRDHLSELPEPVLLAEAGRDARAALPGQLWHELDEELSAALADAARSRGLTLNTVVQGAWAVLLGHMSGRQDVVFGATMANRPPEIPGIESTIGMFINTLPVRVTLRPEEPLVALLERIQREQAALIEHRHLPLAEVQSLAGHGELFDTAVVFENYPFDPEVLRAHARGLSLTDLEVGDATHFALTLLAIPGPRVRLRLDHRADVLDARGAEELLGRLERFLADFAAHPDRPVGRLDLLTPEERHRVVHEWNGTTTEEAAAPAGRTLPELFEAQVARTPDGTALLFEGLALGYAELNRRANRLARWLVARGAGPERTVAVRMPRSLDLYVAVLAVLKSGAAYLPVDPEYPAERIAYMMRDSGATLVLTEQELADADLSILDDGDLTDAERVFPLLPAHPGYVIYTSGSTGRPKAVVMPQAGLVNLLDWHHREIPGGPGTTVAQFASLSFDVAAQEILSALLYGKTLAVPTEDVRRSAAALVGWLEEHRVNELYAPNLVIEAVAEAANEQDRILPELLHVVQAGEALTAGPVVRRFCSAVPGRRLHNHYGPAETHVVTGVELPGDPVDWPGALPIGVGVGNVRLYVLDGFLRPVPVGVVGELYVAGVGVARGYAGRAGLTAGRFVADPFGCGGRMYRTGDVVRWGVGGVLEFVGRVDDQVKVRGFRVEPGEVESVLVGLSGVSRAAVVVREDRPGDRRLVAYV</sequence>
<dbReference type="Pfam" id="PF00501">
    <property type="entry name" value="AMP-binding"/>
    <property type="match status" value="1"/>
</dbReference>
<dbReference type="EMBL" id="WMLF01000085">
    <property type="protein sequence ID" value="MBB1243605.1"/>
    <property type="molecule type" value="Genomic_DNA"/>
</dbReference>
<dbReference type="Gene3D" id="3.40.50.980">
    <property type="match status" value="2"/>
</dbReference>
<dbReference type="SUPFAM" id="SSF52777">
    <property type="entry name" value="CoA-dependent acyltransferases"/>
    <property type="match status" value="2"/>
</dbReference>
<dbReference type="PROSITE" id="PS00455">
    <property type="entry name" value="AMP_BINDING"/>
    <property type="match status" value="1"/>
</dbReference>
<accession>A0ABR6EE42</accession>
<feature type="domain" description="AMP-dependent synthetase/ligase" evidence="1">
    <location>
        <begin position="468"/>
        <end position="809"/>
    </location>
</feature>
<dbReference type="SUPFAM" id="SSF56801">
    <property type="entry name" value="Acetyl-CoA synthetase-like"/>
    <property type="match status" value="1"/>
</dbReference>
<dbReference type="Proteomes" id="UP000766698">
    <property type="component" value="Unassembled WGS sequence"/>
</dbReference>
<organism evidence="3 4">
    <name type="scientific">Streptomyces durbertensis</name>
    <dbReference type="NCBI Taxonomy" id="2448886"/>
    <lineage>
        <taxon>Bacteria</taxon>
        <taxon>Bacillati</taxon>
        <taxon>Actinomycetota</taxon>
        <taxon>Actinomycetes</taxon>
        <taxon>Kitasatosporales</taxon>
        <taxon>Streptomycetaceae</taxon>
        <taxon>Streptomyces</taxon>
    </lineage>
</organism>
<dbReference type="PANTHER" id="PTHR45527">
    <property type="entry name" value="NONRIBOSOMAL PEPTIDE SYNTHETASE"/>
    <property type="match status" value="1"/>
</dbReference>
<dbReference type="Gene3D" id="3.30.559.30">
    <property type="entry name" value="Nonribosomal peptide synthetase, condensation domain"/>
    <property type="match status" value="1"/>
</dbReference>
<feature type="domain" description="Condensation" evidence="2">
    <location>
        <begin position="8"/>
        <end position="442"/>
    </location>
</feature>
<evidence type="ECO:0000313" key="4">
    <source>
        <dbReference type="Proteomes" id="UP000766698"/>
    </source>
</evidence>
<dbReference type="RefSeq" id="WP_182854985.1">
    <property type="nucleotide sequence ID" value="NZ_WMLF01000085.1"/>
</dbReference>
<dbReference type="Gene3D" id="2.30.38.10">
    <property type="entry name" value="Luciferase, Domain 3"/>
    <property type="match status" value="1"/>
</dbReference>
<dbReference type="InterPro" id="IPR010071">
    <property type="entry name" value="AA_adenyl_dom"/>
</dbReference>
<name>A0ABR6EE42_9ACTN</name>
<dbReference type="Pfam" id="PF00668">
    <property type="entry name" value="Condensation"/>
    <property type="match status" value="1"/>
</dbReference>
<reference evidence="4" key="1">
    <citation type="journal article" date="2020" name="Syst. Appl. Microbiol.">
        <title>Streptomyces alkaliterrae sp. nov., isolated from an alkaline soil, and emended descriptions of Streptomyces alkaliphilus, Streptomyces calidiresistens and Streptomyces durbertensis.</title>
        <authorList>
            <person name="Swiecimska M."/>
            <person name="Golinska P."/>
            <person name="Nouioui I."/>
            <person name="Wypij M."/>
            <person name="Rai M."/>
            <person name="Sangal V."/>
            <person name="Goodfellow M."/>
        </authorList>
    </citation>
    <scope>NUCLEOTIDE SEQUENCE [LARGE SCALE GENOMIC DNA]</scope>
    <source>
        <strain evidence="4">DSM 104538</strain>
    </source>
</reference>
<dbReference type="CDD" id="cd19543">
    <property type="entry name" value="DCL_NRPS"/>
    <property type="match status" value="1"/>
</dbReference>
<keyword evidence="4" id="KW-1185">Reference proteome</keyword>
<dbReference type="InterPro" id="IPR001242">
    <property type="entry name" value="Condensation_dom"/>
</dbReference>